<evidence type="ECO:0000256" key="4">
    <source>
        <dbReference type="ARBA" id="ARBA00022989"/>
    </source>
</evidence>
<keyword evidence="9" id="KW-1185">Reference proteome</keyword>
<reference evidence="8 9" key="1">
    <citation type="submission" date="2014-04" db="EMBL/GenBank/DDBJ databases">
        <authorList>
            <consortium name="DOE Joint Genome Institute"/>
            <person name="Kuo A."/>
            <person name="Tarkka M."/>
            <person name="Buscot F."/>
            <person name="Kohler A."/>
            <person name="Nagy L.G."/>
            <person name="Floudas D."/>
            <person name="Copeland A."/>
            <person name="Barry K.W."/>
            <person name="Cichocki N."/>
            <person name="Veneault-Fourrey C."/>
            <person name="LaButti K."/>
            <person name="Lindquist E.A."/>
            <person name="Lipzen A."/>
            <person name="Lundell T."/>
            <person name="Morin E."/>
            <person name="Murat C."/>
            <person name="Sun H."/>
            <person name="Tunlid A."/>
            <person name="Henrissat B."/>
            <person name="Grigoriev I.V."/>
            <person name="Hibbett D.S."/>
            <person name="Martin F."/>
            <person name="Nordberg H.P."/>
            <person name="Cantor M.N."/>
            <person name="Hua S.X."/>
        </authorList>
    </citation>
    <scope>NUCLEOTIDE SEQUENCE [LARGE SCALE GENOMIC DNA]</scope>
    <source>
        <strain evidence="8 9">F 1598</strain>
    </source>
</reference>
<dbReference type="GO" id="GO:0016020">
    <property type="term" value="C:membrane"/>
    <property type="evidence" value="ECO:0007669"/>
    <property type="project" value="UniProtKB-SubCell"/>
</dbReference>
<dbReference type="InParanoid" id="A0A0C3G3E4"/>
<reference evidence="9" key="2">
    <citation type="submission" date="2015-01" db="EMBL/GenBank/DDBJ databases">
        <title>Evolutionary Origins and Diversification of the Mycorrhizal Mutualists.</title>
        <authorList>
            <consortium name="DOE Joint Genome Institute"/>
            <consortium name="Mycorrhizal Genomics Consortium"/>
            <person name="Kohler A."/>
            <person name="Kuo A."/>
            <person name="Nagy L.G."/>
            <person name="Floudas D."/>
            <person name="Copeland A."/>
            <person name="Barry K.W."/>
            <person name="Cichocki N."/>
            <person name="Veneault-Fourrey C."/>
            <person name="LaButti K."/>
            <person name="Lindquist E.A."/>
            <person name="Lipzen A."/>
            <person name="Lundell T."/>
            <person name="Morin E."/>
            <person name="Murat C."/>
            <person name="Riley R."/>
            <person name="Ohm R."/>
            <person name="Sun H."/>
            <person name="Tunlid A."/>
            <person name="Henrissat B."/>
            <person name="Grigoriev I.V."/>
            <person name="Hibbett D.S."/>
            <person name="Martin F."/>
        </authorList>
    </citation>
    <scope>NUCLEOTIDE SEQUENCE [LARGE SCALE GENOMIC DNA]</scope>
    <source>
        <strain evidence="9">F 1598</strain>
    </source>
</reference>
<evidence type="ECO:0000256" key="3">
    <source>
        <dbReference type="ARBA" id="ARBA00022692"/>
    </source>
</evidence>
<feature type="domain" description="Major facilitator superfamily (MFS) profile" evidence="7">
    <location>
        <begin position="33"/>
        <end position="466"/>
    </location>
</feature>
<dbReference type="InterPro" id="IPR036259">
    <property type="entry name" value="MFS_trans_sf"/>
</dbReference>
<feature type="transmembrane region" description="Helical" evidence="6">
    <location>
        <begin position="106"/>
        <end position="123"/>
    </location>
</feature>
<dbReference type="CDD" id="cd17330">
    <property type="entry name" value="MFS_SLC46_TetA_like"/>
    <property type="match status" value="1"/>
</dbReference>
<dbReference type="GO" id="GO:0022857">
    <property type="term" value="F:transmembrane transporter activity"/>
    <property type="evidence" value="ECO:0007669"/>
    <property type="project" value="InterPro"/>
</dbReference>
<comment type="subcellular location">
    <subcellularLocation>
        <location evidence="1">Membrane</location>
        <topology evidence="1">Multi-pass membrane protein</topology>
    </subcellularLocation>
</comment>
<feature type="transmembrane region" description="Helical" evidence="6">
    <location>
        <begin position="260"/>
        <end position="286"/>
    </location>
</feature>
<dbReference type="PANTHER" id="PTHR23504:SF15">
    <property type="entry name" value="MAJOR FACILITATOR SUPERFAMILY (MFS) PROFILE DOMAIN-CONTAINING PROTEIN"/>
    <property type="match status" value="1"/>
</dbReference>
<feature type="transmembrane region" description="Helical" evidence="6">
    <location>
        <begin position="439"/>
        <end position="459"/>
    </location>
</feature>
<feature type="transmembrane region" description="Helical" evidence="6">
    <location>
        <begin position="337"/>
        <end position="355"/>
    </location>
</feature>
<dbReference type="AlphaFoldDB" id="A0A0C3G3E4"/>
<dbReference type="SUPFAM" id="SSF103473">
    <property type="entry name" value="MFS general substrate transporter"/>
    <property type="match status" value="1"/>
</dbReference>
<evidence type="ECO:0000256" key="1">
    <source>
        <dbReference type="ARBA" id="ARBA00004141"/>
    </source>
</evidence>
<feature type="transmembrane region" description="Helical" evidence="6">
    <location>
        <begin position="72"/>
        <end position="94"/>
    </location>
</feature>
<dbReference type="InterPro" id="IPR001958">
    <property type="entry name" value="Tet-R_TetA/multi-R_MdtG-like"/>
</dbReference>
<dbReference type="Proteomes" id="UP000054166">
    <property type="component" value="Unassembled WGS sequence"/>
</dbReference>
<dbReference type="EMBL" id="KN832982">
    <property type="protein sequence ID" value="KIM86414.1"/>
    <property type="molecule type" value="Genomic_DNA"/>
</dbReference>
<feature type="transmembrane region" description="Helical" evidence="6">
    <location>
        <begin position="163"/>
        <end position="184"/>
    </location>
</feature>
<dbReference type="PANTHER" id="PTHR23504">
    <property type="entry name" value="MAJOR FACILITATOR SUPERFAMILY DOMAIN-CONTAINING PROTEIN 10"/>
    <property type="match status" value="1"/>
</dbReference>
<dbReference type="PRINTS" id="PR01035">
    <property type="entry name" value="TCRTETA"/>
</dbReference>
<evidence type="ECO:0000313" key="8">
    <source>
        <dbReference type="EMBL" id="KIM86414.1"/>
    </source>
</evidence>
<dbReference type="OrthoDB" id="419616at2759"/>
<evidence type="ECO:0000256" key="6">
    <source>
        <dbReference type="SAM" id="Phobius"/>
    </source>
</evidence>
<gene>
    <name evidence="8" type="ORF">PILCRDRAFT_65362</name>
</gene>
<name>A0A0C3G3E4_PILCF</name>
<keyword evidence="5 6" id="KW-0472">Membrane</keyword>
<accession>A0A0C3G3E4</accession>
<feature type="transmembrane region" description="Helical" evidence="6">
    <location>
        <begin position="306"/>
        <end position="325"/>
    </location>
</feature>
<dbReference type="Pfam" id="PF07690">
    <property type="entry name" value="MFS_1"/>
    <property type="match status" value="1"/>
</dbReference>
<evidence type="ECO:0000259" key="7">
    <source>
        <dbReference type="PROSITE" id="PS50850"/>
    </source>
</evidence>
<organism evidence="8 9">
    <name type="scientific">Piloderma croceum (strain F 1598)</name>
    <dbReference type="NCBI Taxonomy" id="765440"/>
    <lineage>
        <taxon>Eukaryota</taxon>
        <taxon>Fungi</taxon>
        <taxon>Dikarya</taxon>
        <taxon>Basidiomycota</taxon>
        <taxon>Agaricomycotina</taxon>
        <taxon>Agaricomycetes</taxon>
        <taxon>Agaricomycetidae</taxon>
        <taxon>Atheliales</taxon>
        <taxon>Atheliaceae</taxon>
        <taxon>Piloderma</taxon>
    </lineage>
</organism>
<dbReference type="PROSITE" id="PS50850">
    <property type="entry name" value="MFS"/>
    <property type="match status" value="1"/>
</dbReference>
<feature type="transmembrane region" description="Helical" evidence="6">
    <location>
        <begin position="204"/>
        <end position="226"/>
    </location>
</feature>
<dbReference type="InterPro" id="IPR011701">
    <property type="entry name" value="MFS"/>
</dbReference>
<dbReference type="HOGENOM" id="CLU_001265_54_6_1"/>
<evidence type="ECO:0000256" key="5">
    <source>
        <dbReference type="ARBA" id="ARBA00023136"/>
    </source>
</evidence>
<keyword evidence="3 6" id="KW-0812">Transmembrane</keyword>
<feature type="transmembrane region" description="Helical" evidence="6">
    <location>
        <begin position="367"/>
        <end position="393"/>
    </location>
</feature>
<protein>
    <recommendedName>
        <fullName evidence="7">Major facilitator superfamily (MFS) profile domain-containing protein</fullName>
    </recommendedName>
</protein>
<sequence>MPACEADIVVDEQTALLLTRTIKKPTTPLPRLQISVLLLLQLAEPITSQCINPFINQLVRELDITGGDERKVGFFSGLIVSLFFAVQAVAVMQWARLSDHIGRKPVLLTGLFGLFISMVLFGLSRTFWALVFSRCLAGVLNGNIGVMKTMMAELTDSTNIAQGFAFMPVVFSIGATIGPFIGALARPHDRFPIFRGAFWEKYPYFLPCIVSATYSALAFLLASCFLKETLPKILRVPDNESTEPNISKSTRESPVPLRELFIFPIVISVSNYASLALIDMAMLALLPLFYSSPIEHGGLNLSPSTIGILLGTFGLLNGVFQAFFFAKIIKRLGAKNLFITGISSSILIFLLFPLINLLALRRGVSPIVWVAVVCQLVITIIMDMSYATIFIFITSAAPNKRSLGATNGMGQTLVSICRAIGPAMSSSLFALSLEHNLMGGYAVYLVLVVTSCLALLLAAHLPSEPWQRD</sequence>
<dbReference type="InterPro" id="IPR020846">
    <property type="entry name" value="MFS_dom"/>
</dbReference>
<evidence type="ECO:0000256" key="2">
    <source>
        <dbReference type="ARBA" id="ARBA00022448"/>
    </source>
</evidence>
<proteinExistence type="predicted"/>
<evidence type="ECO:0000313" key="9">
    <source>
        <dbReference type="Proteomes" id="UP000054166"/>
    </source>
</evidence>
<feature type="transmembrane region" description="Helical" evidence="6">
    <location>
        <begin position="129"/>
        <end position="151"/>
    </location>
</feature>
<keyword evidence="4 6" id="KW-1133">Transmembrane helix</keyword>
<keyword evidence="2" id="KW-0813">Transport</keyword>
<dbReference type="Gene3D" id="1.20.1250.20">
    <property type="entry name" value="MFS general substrate transporter like domains"/>
    <property type="match status" value="1"/>
</dbReference>